<dbReference type="PANTHER" id="PTHR10622:SF10">
    <property type="entry name" value="HET DOMAIN-CONTAINING PROTEIN"/>
    <property type="match status" value="1"/>
</dbReference>
<comment type="caution">
    <text evidence="3">The sequence shown here is derived from an EMBL/GenBank/DDBJ whole genome shotgun (WGS) entry which is preliminary data.</text>
</comment>
<gene>
    <name evidence="3" type="ORF">SLS63_007666</name>
</gene>
<sequence length="623" mass="70636">MEQLRAVMQETITAFVENNTAAVKKKDVSLLSSVLSDDCVKMYRPLSFVNRYPQFFKAQVTNAEYEAQMKMELHTMIDVAQNVTRTVIDAHQRVANVWIEKTVHTVDGSRALEEHVGETIPRYAILSHTWGPDEVAYHDLASREPRDYKGKDSWWKLERSCQQALEDGWEYLWADTVCIDKSSSAELSEAINSMFKWYRNAEVCYAFLSDLDDPEGNAKGLEKCRWFTRGWTLQEMIAAEDVRFYDKNWVSQGSKATLLHRIYSITGVDTKALRGGNLRFFSVARKMSWASNRKTTRKEDMAYCLLGIFDISMPLLYGEGSKAFIRLQEEIIKAHDDESLFAWASTTISQTSGLLAPSPAAFASSGDVAPCLTPDGAQGISSPITITSRGVRLKVPIEEYTSSEGRSLYLFRLNCKRVNFDRESGIRMGIIVSPVMKIQGYDSDISRYTRVYPDRLESFQPKPDVSPRRIYLLKENRLQDFDLGSYDVFLIRTMPEWPSGCEFQLVSALPANCWDSRNETFKRRTAGPIADKPPFVLIFRRGYSVSGLVGYFIVAMGRTLSASHVQNGFDGGSFWCNARYCQTNGDLDIEAEMRILSKDQSQKTVFAEGAGVTLKCLRQCTVR</sequence>
<feature type="domain" description="Heterokaryon incompatibility" evidence="1">
    <location>
        <begin position="123"/>
        <end position="215"/>
    </location>
</feature>
<organism evidence="3 4">
    <name type="scientific">Diaporthe eres</name>
    <name type="common">Phomopsis oblonga</name>
    <dbReference type="NCBI Taxonomy" id="83184"/>
    <lineage>
        <taxon>Eukaryota</taxon>
        <taxon>Fungi</taxon>
        <taxon>Dikarya</taxon>
        <taxon>Ascomycota</taxon>
        <taxon>Pezizomycotina</taxon>
        <taxon>Sordariomycetes</taxon>
        <taxon>Sordariomycetidae</taxon>
        <taxon>Diaporthales</taxon>
        <taxon>Diaporthaceae</taxon>
        <taxon>Diaporthe</taxon>
        <taxon>Diaporthe eres species complex</taxon>
    </lineage>
</organism>
<evidence type="ECO:0000259" key="1">
    <source>
        <dbReference type="Pfam" id="PF06985"/>
    </source>
</evidence>
<feature type="domain" description="DUF8212" evidence="2">
    <location>
        <begin position="322"/>
        <end position="347"/>
    </location>
</feature>
<dbReference type="Pfam" id="PF06985">
    <property type="entry name" value="HET"/>
    <property type="match status" value="1"/>
</dbReference>
<reference evidence="3 4" key="1">
    <citation type="submission" date="2024-02" db="EMBL/GenBank/DDBJ databases">
        <title>De novo assembly and annotation of 12 fungi associated with fruit tree decline syndrome in Ontario, Canada.</title>
        <authorList>
            <person name="Sulman M."/>
            <person name="Ellouze W."/>
            <person name="Ilyukhin E."/>
        </authorList>
    </citation>
    <scope>NUCLEOTIDE SEQUENCE [LARGE SCALE GENOMIC DNA]</scope>
    <source>
        <strain evidence="3 4">M169</strain>
    </source>
</reference>
<evidence type="ECO:0008006" key="5">
    <source>
        <dbReference type="Google" id="ProtNLM"/>
    </source>
</evidence>
<proteinExistence type="predicted"/>
<dbReference type="Pfam" id="PF26640">
    <property type="entry name" value="DUF8212"/>
    <property type="match status" value="1"/>
</dbReference>
<accession>A0ABR1P5E3</accession>
<dbReference type="Proteomes" id="UP001430848">
    <property type="component" value="Unassembled WGS sequence"/>
</dbReference>
<dbReference type="InterPro" id="IPR058525">
    <property type="entry name" value="DUF8212"/>
</dbReference>
<evidence type="ECO:0000313" key="3">
    <source>
        <dbReference type="EMBL" id="KAK7726505.1"/>
    </source>
</evidence>
<protein>
    <recommendedName>
        <fullName evidence="5">Heterokaryon incompatibility domain-containing protein</fullName>
    </recommendedName>
</protein>
<evidence type="ECO:0000259" key="2">
    <source>
        <dbReference type="Pfam" id="PF26640"/>
    </source>
</evidence>
<dbReference type="InterPro" id="IPR010730">
    <property type="entry name" value="HET"/>
</dbReference>
<name>A0ABR1P5E3_DIAER</name>
<keyword evidence="4" id="KW-1185">Reference proteome</keyword>
<dbReference type="EMBL" id="JAKNSF020000043">
    <property type="protein sequence ID" value="KAK7726505.1"/>
    <property type="molecule type" value="Genomic_DNA"/>
</dbReference>
<dbReference type="PANTHER" id="PTHR10622">
    <property type="entry name" value="HET DOMAIN-CONTAINING PROTEIN"/>
    <property type="match status" value="1"/>
</dbReference>
<evidence type="ECO:0000313" key="4">
    <source>
        <dbReference type="Proteomes" id="UP001430848"/>
    </source>
</evidence>